<protein>
    <recommendedName>
        <fullName evidence="2">tRNA(Phe) 7-[(3-amino-3-carboxypropyl)-4-demethylwyosine(37)-N(4)]-methyltransferase</fullName>
        <ecNumber evidence="2">2.1.1.282</ecNumber>
    </recommendedName>
    <alternativeName>
        <fullName evidence="7">tRNA(Phe) 7-((3-amino-3-carboxypropyl)-4-demethylwyosine(37)-N(4))-methyltransferase</fullName>
    </alternativeName>
</protein>
<reference evidence="11 12" key="1">
    <citation type="submission" date="2024-02" db="EMBL/GenBank/DDBJ databases">
        <title>De novo assembly and annotation of 12 fungi associated with fruit tree decline syndrome in Ontario, Canada.</title>
        <authorList>
            <person name="Sulman M."/>
            <person name="Ellouze W."/>
            <person name="Ilyukhin E."/>
        </authorList>
    </citation>
    <scope>NUCLEOTIDE SEQUENCE [LARGE SCALE GENOMIC DNA]</scope>
    <source>
        <strain evidence="11 12">M11/M66-122</strain>
    </source>
</reference>
<proteinExistence type="inferred from homology"/>
<evidence type="ECO:0000256" key="3">
    <source>
        <dbReference type="ARBA" id="ARBA00022603"/>
    </source>
</evidence>
<organism evidence="11 12">
    <name type="scientific">Diatrype stigma</name>
    <dbReference type="NCBI Taxonomy" id="117547"/>
    <lineage>
        <taxon>Eukaryota</taxon>
        <taxon>Fungi</taxon>
        <taxon>Dikarya</taxon>
        <taxon>Ascomycota</taxon>
        <taxon>Pezizomycotina</taxon>
        <taxon>Sordariomycetes</taxon>
        <taxon>Xylariomycetidae</taxon>
        <taxon>Xylariales</taxon>
        <taxon>Diatrypaceae</taxon>
        <taxon>Diatrype</taxon>
    </lineage>
</organism>
<dbReference type="EMBL" id="JAKJXP020000082">
    <property type="protein sequence ID" value="KAK7748391.1"/>
    <property type="molecule type" value="Genomic_DNA"/>
</dbReference>
<evidence type="ECO:0000256" key="6">
    <source>
        <dbReference type="ARBA" id="ARBA00022694"/>
    </source>
</evidence>
<dbReference type="Gene3D" id="3.30.1960.10">
    <property type="entry name" value="tRNA wybutosine-synthesizing-like"/>
    <property type="match status" value="1"/>
</dbReference>
<dbReference type="EC" id="2.1.1.282" evidence="2"/>
<evidence type="ECO:0000256" key="1">
    <source>
        <dbReference type="ARBA" id="ARBA00008569"/>
    </source>
</evidence>
<evidence type="ECO:0000256" key="8">
    <source>
        <dbReference type="ARBA" id="ARBA00049202"/>
    </source>
</evidence>
<evidence type="ECO:0000259" key="10">
    <source>
        <dbReference type="Pfam" id="PF02676"/>
    </source>
</evidence>
<keyword evidence="12" id="KW-1185">Reference proteome</keyword>
<comment type="caution">
    <text evidence="11">The sequence shown here is derived from an EMBL/GenBank/DDBJ whole genome shotgun (WGS) entry which is preliminary data.</text>
</comment>
<feature type="region of interest" description="Disordered" evidence="9">
    <location>
        <begin position="312"/>
        <end position="333"/>
    </location>
</feature>
<dbReference type="GO" id="GO:0032259">
    <property type="term" value="P:methylation"/>
    <property type="evidence" value="ECO:0007669"/>
    <property type="project" value="UniProtKB-KW"/>
</dbReference>
<dbReference type="GO" id="GO:0008168">
    <property type="term" value="F:methyltransferase activity"/>
    <property type="evidence" value="ECO:0007669"/>
    <property type="project" value="UniProtKB-KW"/>
</dbReference>
<feature type="region of interest" description="Disordered" evidence="9">
    <location>
        <begin position="72"/>
        <end position="109"/>
    </location>
</feature>
<feature type="domain" description="tRNA wybutosine-synthesizing protein" evidence="10">
    <location>
        <begin position="13"/>
        <end position="275"/>
    </location>
</feature>
<comment type="catalytic activity">
    <reaction evidence="8">
        <text>4-demethyl-7-[(3S)-3-amino-3-carboxypropyl]wyosine(37) in tRNA(Phe) + S-adenosyl-L-methionine = 7-[(3S)-3-amino-3-carboxypropyl]wyosine(37) in tRNA(Phe) + S-adenosyl-L-homocysteine + H(+)</text>
        <dbReference type="Rhea" id="RHEA:36635"/>
        <dbReference type="Rhea" id="RHEA-COMP:10378"/>
        <dbReference type="Rhea" id="RHEA-COMP:10379"/>
        <dbReference type="ChEBI" id="CHEBI:15378"/>
        <dbReference type="ChEBI" id="CHEBI:57856"/>
        <dbReference type="ChEBI" id="CHEBI:59789"/>
        <dbReference type="ChEBI" id="CHEBI:73543"/>
        <dbReference type="ChEBI" id="CHEBI:73550"/>
        <dbReference type="EC" id="2.1.1.282"/>
    </reaction>
</comment>
<accession>A0AAN9UI85</accession>
<feature type="region of interest" description="Disordered" evidence="9">
    <location>
        <begin position="130"/>
        <end position="160"/>
    </location>
</feature>
<evidence type="ECO:0000256" key="4">
    <source>
        <dbReference type="ARBA" id="ARBA00022679"/>
    </source>
</evidence>
<keyword evidence="5" id="KW-0949">S-adenosyl-L-methionine</keyword>
<dbReference type="InterPro" id="IPR036602">
    <property type="entry name" value="tRNA_yW-synthesising-like_sf"/>
</dbReference>
<keyword evidence="6" id="KW-0819">tRNA processing</keyword>
<keyword evidence="3" id="KW-0489">Methyltransferase</keyword>
<dbReference type="SUPFAM" id="SSF111278">
    <property type="entry name" value="SSo0622-like"/>
    <property type="match status" value="1"/>
</dbReference>
<evidence type="ECO:0000313" key="11">
    <source>
        <dbReference type="EMBL" id="KAK7748391.1"/>
    </source>
</evidence>
<sequence length="359" mass="38143">MKELPAPPPSFAKRKGRILQQLSIPDSEYTDASPKGSIDAGIRDLIDEINGLDGFVTTSSCAGRVSVFVEGKKQQQGPGGDQGYEQEQEQERGQGAPTTATKPDTLAGVGGKGGGGSWLFVSHDPVSLSENSAGSDLDTVLGLGSPRGPEQPGAGGGNAEEGSSLVHFKFEPMILHVLTASPDHAQLLLRCGLQAGFRESGAINLTAAATPAEPATPMVAIRSMGLALESLVGVQRPGGVPQRTVSAEYLRTLLRVANDRFVANAERIQRFRAGLLDATTVRSGKEGAGWEDAQARRERMRAEGLRRKAELQFQQQQQQQQQQQTQLQQSDTLSGVEDADIGIGIDIEPYTALNAYDAT</sequence>
<evidence type="ECO:0000256" key="9">
    <source>
        <dbReference type="SAM" id="MobiDB-lite"/>
    </source>
</evidence>
<evidence type="ECO:0000313" key="12">
    <source>
        <dbReference type="Proteomes" id="UP001320420"/>
    </source>
</evidence>
<dbReference type="Pfam" id="PF02676">
    <property type="entry name" value="TYW3"/>
    <property type="match status" value="1"/>
</dbReference>
<keyword evidence="4" id="KW-0808">Transferase</keyword>
<evidence type="ECO:0000256" key="7">
    <source>
        <dbReference type="ARBA" id="ARBA00030554"/>
    </source>
</evidence>
<comment type="similarity">
    <text evidence="1">Belongs to the TYW3 family.</text>
</comment>
<evidence type="ECO:0000256" key="5">
    <source>
        <dbReference type="ARBA" id="ARBA00022691"/>
    </source>
</evidence>
<gene>
    <name evidence="11" type="ORF">SLS62_008654</name>
</gene>
<name>A0AAN9UI85_9PEZI</name>
<dbReference type="GO" id="GO:0008033">
    <property type="term" value="P:tRNA processing"/>
    <property type="evidence" value="ECO:0007669"/>
    <property type="project" value="UniProtKB-KW"/>
</dbReference>
<dbReference type="PANTHER" id="PTHR48418">
    <property type="entry name" value="TRNA WYBUTOSINE-SYNTHESIZING PROTEIN 3"/>
    <property type="match status" value="1"/>
</dbReference>
<dbReference type="AlphaFoldDB" id="A0AAN9UI85"/>
<dbReference type="PANTHER" id="PTHR48418:SF1">
    <property type="entry name" value="TRNA WYBUTOSINE-SYNTHESIZING PROTEIN 3"/>
    <property type="match status" value="1"/>
</dbReference>
<feature type="compositionally biased region" description="Low complexity" evidence="9">
    <location>
        <begin position="312"/>
        <end position="329"/>
    </location>
</feature>
<dbReference type="InterPro" id="IPR003827">
    <property type="entry name" value="tRNA_yW-synthesising"/>
</dbReference>
<dbReference type="Proteomes" id="UP001320420">
    <property type="component" value="Unassembled WGS sequence"/>
</dbReference>
<evidence type="ECO:0000256" key="2">
    <source>
        <dbReference type="ARBA" id="ARBA00012750"/>
    </source>
</evidence>